<dbReference type="AlphaFoldDB" id="A0A4R4WXT3"/>
<dbReference type="CDD" id="cd16917">
    <property type="entry name" value="HATPase_UhpB-NarQ-NarX-like"/>
    <property type="match status" value="2"/>
</dbReference>
<dbReference type="SUPFAM" id="SSF55874">
    <property type="entry name" value="ATPase domain of HSP90 chaperone/DNA topoisomerase II/histidine kinase"/>
    <property type="match status" value="2"/>
</dbReference>
<feature type="domain" description="Signal transduction histidine kinase subgroup 3 dimerisation and phosphoacceptor" evidence="5">
    <location>
        <begin position="587"/>
        <end position="653"/>
    </location>
</feature>
<name>A0A4R4WXT3_9ACTN</name>
<dbReference type="GO" id="GO:0046983">
    <property type="term" value="F:protein dimerization activity"/>
    <property type="evidence" value="ECO:0007669"/>
    <property type="project" value="InterPro"/>
</dbReference>
<sequence length="785" mass="83020">MPGEAGFAQRWLARLVPRSQGELRTGGLGALRMARAVTIAVLLGYVANVSFFVWVDGLRGLGLTGFGMCLAVLFLLQLAHSTGDSLAWPARTRVLTLSAQAVVTFAPFLWVGPQAGTIAGFLAGSMLLTVTGPFRWALYALVGGGVLLALSPGQVDAVGLFYGAYFTLLTGLMVYAVSSLATLVDMLHAARGELARMAVVKERLRVARDLHDLLGHDLSAVTVKSELAYRLLPAAAERAREELQDVLEVARRSLADVRAVVGDYRPMSLAAELASAESMLAAAEMRVQVRSSVEGLSERLETVLAVVLREAVTNVLRHSKAQRCVIEVAVDDCRVRLRVANDGAEPSPGAAPYGNGSGLGNLEARLTAIGGTLEAVRVEHGWFELTAEAPLRSGTAERPPGETASSGEVASQPWHLRMARLVTVVVLAGYGLLLLINVLALEQPPVNLASFVGCVAILVGAQIVMSLRDSRSWPVWARSGTLALQAVVTVLPLVWIAMPWGSMGGFLAGSLLLTLAGWRRWVLYAAAGVGVLLLSLAYGEPLEWSAYLTISTLLTGLVVFGVSSLAGLVKQVDQARGELARMAVTRERLRVARDLHDLLGHDLSAMTVKSELAFRLLPRLAGRAKSEIADVLDIARRAVAGVRSVASGYRHMSLAAEVDSALSTLTAAGIDARVDVAADTIPDELDAVLAMVLREAVANVLRHSDGAECRITADGDGREVCLRVVNDGARQSPVPVLESGTGLGDLAGRLRAIGGRLTAEAHDGTFHLVATAPAGALRPRVDSQG</sequence>
<dbReference type="PANTHER" id="PTHR24421">
    <property type="entry name" value="NITRATE/NITRITE SENSOR PROTEIN NARX-RELATED"/>
    <property type="match status" value="1"/>
</dbReference>
<feature type="transmembrane region" description="Helical" evidence="4">
    <location>
        <begin position="546"/>
        <end position="569"/>
    </location>
</feature>
<keyword evidence="7" id="KW-1185">Reference proteome</keyword>
<dbReference type="Pfam" id="PF07730">
    <property type="entry name" value="HisKA_3"/>
    <property type="match status" value="2"/>
</dbReference>
<feature type="transmembrane region" description="Helical" evidence="4">
    <location>
        <begin position="33"/>
        <end position="54"/>
    </location>
</feature>
<feature type="transmembrane region" description="Helical" evidence="4">
    <location>
        <begin position="99"/>
        <end position="124"/>
    </location>
</feature>
<feature type="transmembrane region" description="Helical" evidence="4">
    <location>
        <begin position="136"/>
        <end position="155"/>
    </location>
</feature>
<gene>
    <name evidence="6" type="ORF">E1294_11375</name>
</gene>
<dbReference type="PANTHER" id="PTHR24421:SF63">
    <property type="entry name" value="SENSOR HISTIDINE KINASE DESK"/>
    <property type="match status" value="1"/>
</dbReference>
<evidence type="ECO:0000256" key="1">
    <source>
        <dbReference type="ARBA" id="ARBA00022679"/>
    </source>
</evidence>
<reference evidence="6 7" key="1">
    <citation type="submission" date="2019-03" db="EMBL/GenBank/DDBJ databases">
        <title>Draft genome sequences of novel Actinobacteria.</title>
        <authorList>
            <person name="Sahin N."/>
            <person name="Ay H."/>
            <person name="Saygin H."/>
        </authorList>
    </citation>
    <scope>NUCLEOTIDE SEQUENCE [LARGE SCALE GENOMIC DNA]</scope>
    <source>
        <strain evidence="6 7">KC712</strain>
    </source>
</reference>
<feature type="transmembrane region" description="Helical" evidence="4">
    <location>
        <begin position="479"/>
        <end position="501"/>
    </location>
</feature>
<keyword evidence="4" id="KW-0472">Membrane</keyword>
<feature type="transmembrane region" description="Helical" evidence="4">
    <location>
        <begin position="161"/>
        <end position="187"/>
    </location>
</feature>
<dbReference type="OrthoDB" id="5241784at2"/>
<dbReference type="GO" id="GO:0016020">
    <property type="term" value="C:membrane"/>
    <property type="evidence" value="ECO:0007669"/>
    <property type="project" value="InterPro"/>
</dbReference>
<dbReference type="Gene3D" id="3.30.565.10">
    <property type="entry name" value="Histidine kinase-like ATPase, C-terminal domain"/>
    <property type="match status" value="2"/>
</dbReference>
<evidence type="ECO:0000259" key="5">
    <source>
        <dbReference type="Pfam" id="PF07730"/>
    </source>
</evidence>
<comment type="caution">
    <text evidence="6">The sequence shown here is derived from an EMBL/GenBank/DDBJ whole genome shotgun (WGS) entry which is preliminary data.</text>
</comment>
<protein>
    <recommendedName>
        <fullName evidence="5">Signal transduction histidine kinase subgroup 3 dimerisation and phosphoacceptor domain-containing protein</fullName>
    </recommendedName>
</protein>
<dbReference type="GO" id="GO:0000155">
    <property type="term" value="F:phosphorelay sensor kinase activity"/>
    <property type="evidence" value="ECO:0007669"/>
    <property type="project" value="InterPro"/>
</dbReference>
<keyword evidence="4" id="KW-1133">Transmembrane helix</keyword>
<evidence type="ECO:0000256" key="4">
    <source>
        <dbReference type="SAM" id="Phobius"/>
    </source>
</evidence>
<evidence type="ECO:0000313" key="7">
    <source>
        <dbReference type="Proteomes" id="UP000294543"/>
    </source>
</evidence>
<feature type="transmembrane region" description="Helical" evidence="4">
    <location>
        <begin position="446"/>
        <end position="467"/>
    </location>
</feature>
<feature type="transmembrane region" description="Helical" evidence="4">
    <location>
        <begin position="521"/>
        <end position="539"/>
    </location>
</feature>
<dbReference type="InterPro" id="IPR011712">
    <property type="entry name" value="Sig_transdc_His_kin_sub3_dim/P"/>
</dbReference>
<feature type="transmembrane region" description="Helical" evidence="4">
    <location>
        <begin position="61"/>
        <end position="79"/>
    </location>
</feature>
<dbReference type="InterPro" id="IPR050482">
    <property type="entry name" value="Sensor_HK_TwoCompSys"/>
</dbReference>
<dbReference type="Gene3D" id="1.20.5.1930">
    <property type="match status" value="2"/>
</dbReference>
<keyword evidence="2" id="KW-0418">Kinase</keyword>
<accession>A0A4R4WXT3</accession>
<organism evidence="6 7">
    <name type="scientific">Nonomuraea diastatica</name>
    <dbReference type="NCBI Taxonomy" id="1848329"/>
    <lineage>
        <taxon>Bacteria</taxon>
        <taxon>Bacillati</taxon>
        <taxon>Actinomycetota</taxon>
        <taxon>Actinomycetes</taxon>
        <taxon>Streptosporangiales</taxon>
        <taxon>Streptosporangiaceae</taxon>
        <taxon>Nonomuraea</taxon>
    </lineage>
</organism>
<evidence type="ECO:0000256" key="3">
    <source>
        <dbReference type="ARBA" id="ARBA00023012"/>
    </source>
</evidence>
<keyword evidence="1" id="KW-0808">Transferase</keyword>
<dbReference type="InterPro" id="IPR036890">
    <property type="entry name" value="HATPase_C_sf"/>
</dbReference>
<proteinExistence type="predicted"/>
<evidence type="ECO:0000256" key="2">
    <source>
        <dbReference type="ARBA" id="ARBA00022777"/>
    </source>
</evidence>
<evidence type="ECO:0000313" key="6">
    <source>
        <dbReference type="EMBL" id="TDD22588.1"/>
    </source>
</evidence>
<keyword evidence="4" id="KW-0812">Transmembrane</keyword>
<keyword evidence="3" id="KW-0902">Two-component regulatory system</keyword>
<dbReference type="EMBL" id="SMKP01000024">
    <property type="protein sequence ID" value="TDD22588.1"/>
    <property type="molecule type" value="Genomic_DNA"/>
</dbReference>
<dbReference type="Proteomes" id="UP000294543">
    <property type="component" value="Unassembled WGS sequence"/>
</dbReference>
<dbReference type="RefSeq" id="WP_132507589.1">
    <property type="nucleotide sequence ID" value="NZ_SMKP01000024.1"/>
</dbReference>
<feature type="domain" description="Signal transduction histidine kinase subgroup 3 dimerisation and phosphoacceptor" evidence="5">
    <location>
        <begin position="202"/>
        <end position="268"/>
    </location>
</feature>
<feature type="transmembrane region" description="Helical" evidence="4">
    <location>
        <begin position="421"/>
        <end position="440"/>
    </location>
</feature>